<protein>
    <recommendedName>
        <fullName evidence="3">histidine kinase</fullName>
        <ecNumber evidence="3">2.7.13.3</ecNumber>
    </recommendedName>
</protein>
<evidence type="ECO:0000256" key="12">
    <source>
        <dbReference type="ARBA" id="ARBA00023136"/>
    </source>
</evidence>
<dbReference type="InterPro" id="IPR003660">
    <property type="entry name" value="HAMP_dom"/>
</dbReference>
<evidence type="ECO:0000256" key="7">
    <source>
        <dbReference type="ARBA" id="ARBA00022741"/>
    </source>
</evidence>
<dbReference type="RefSeq" id="WP_343845999.1">
    <property type="nucleotide sequence ID" value="NZ_BAAAEI010000017.1"/>
</dbReference>
<dbReference type="GO" id="GO:0016301">
    <property type="term" value="F:kinase activity"/>
    <property type="evidence" value="ECO:0007669"/>
    <property type="project" value="UniProtKB-KW"/>
</dbReference>
<dbReference type="EC" id="2.7.13.3" evidence="3"/>
<dbReference type="InterPro" id="IPR000014">
    <property type="entry name" value="PAS"/>
</dbReference>
<dbReference type="PROSITE" id="PS50885">
    <property type="entry name" value="HAMP"/>
    <property type="match status" value="1"/>
</dbReference>
<dbReference type="SMART" id="SM00387">
    <property type="entry name" value="HATPase_c"/>
    <property type="match status" value="1"/>
</dbReference>
<keyword evidence="10 13" id="KW-1133">Transmembrane helix</keyword>
<comment type="catalytic activity">
    <reaction evidence="1">
        <text>ATP + protein L-histidine = ADP + protein N-phospho-L-histidine.</text>
        <dbReference type="EC" id="2.7.13.3"/>
    </reaction>
</comment>
<keyword evidence="8 16" id="KW-0418">Kinase</keyword>
<evidence type="ECO:0000256" key="4">
    <source>
        <dbReference type="ARBA" id="ARBA00022553"/>
    </source>
</evidence>
<dbReference type="SUPFAM" id="SSF55874">
    <property type="entry name" value="ATPase domain of HSP90 chaperone/DNA topoisomerase II/histidine kinase"/>
    <property type="match status" value="1"/>
</dbReference>
<feature type="domain" description="Histidine kinase" evidence="14">
    <location>
        <begin position="233"/>
        <end position="442"/>
    </location>
</feature>
<reference evidence="16 17" key="1">
    <citation type="journal article" date="2019" name="Int. J. Syst. Evol. Microbiol.">
        <title>The Global Catalogue of Microorganisms (GCM) 10K type strain sequencing project: providing services to taxonomists for standard genome sequencing and annotation.</title>
        <authorList>
            <consortium name="The Broad Institute Genomics Platform"/>
            <consortium name="The Broad Institute Genome Sequencing Center for Infectious Disease"/>
            <person name="Wu L."/>
            <person name="Ma J."/>
        </authorList>
    </citation>
    <scope>NUCLEOTIDE SEQUENCE [LARGE SCALE GENOMIC DNA]</scope>
    <source>
        <strain evidence="16 17">JCM 13378</strain>
    </source>
</reference>
<dbReference type="Gene3D" id="1.10.287.130">
    <property type="match status" value="1"/>
</dbReference>
<keyword evidence="4" id="KW-0597">Phosphoprotein</keyword>
<evidence type="ECO:0000256" key="2">
    <source>
        <dbReference type="ARBA" id="ARBA00004141"/>
    </source>
</evidence>
<evidence type="ECO:0000256" key="3">
    <source>
        <dbReference type="ARBA" id="ARBA00012438"/>
    </source>
</evidence>
<keyword evidence="17" id="KW-1185">Reference proteome</keyword>
<dbReference type="InterPro" id="IPR003594">
    <property type="entry name" value="HATPase_dom"/>
</dbReference>
<proteinExistence type="predicted"/>
<gene>
    <name evidence="16" type="ORF">GCM10009092_29910</name>
</gene>
<evidence type="ECO:0000259" key="15">
    <source>
        <dbReference type="PROSITE" id="PS50885"/>
    </source>
</evidence>
<dbReference type="InterPro" id="IPR050351">
    <property type="entry name" value="BphY/WalK/GraS-like"/>
</dbReference>
<accession>A0ABN0XH12</accession>
<evidence type="ECO:0000256" key="1">
    <source>
        <dbReference type="ARBA" id="ARBA00000085"/>
    </source>
</evidence>
<dbReference type="InterPro" id="IPR005467">
    <property type="entry name" value="His_kinase_dom"/>
</dbReference>
<evidence type="ECO:0000256" key="6">
    <source>
        <dbReference type="ARBA" id="ARBA00022692"/>
    </source>
</evidence>
<comment type="subcellular location">
    <subcellularLocation>
        <location evidence="2">Membrane</location>
        <topology evidence="2">Multi-pass membrane protein</topology>
    </subcellularLocation>
</comment>
<name>A0ABN0XH12_9ALTE</name>
<dbReference type="Proteomes" id="UP001501757">
    <property type="component" value="Unassembled WGS sequence"/>
</dbReference>
<keyword evidence="9" id="KW-0067">ATP-binding</keyword>
<keyword evidence="5" id="KW-0808">Transferase</keyword>
<feature type="transmembrane region" description="Helical" evidence="13">
    <location>
        <begin position="37"/>
        <end position="59"/>
    </location>
</feature>
<dbReference type="InterPro" id="IPR036097">
    <property type="entry name" value="HisK_dim/P_sf"/>
</dbReference>
<dbReference type="PROSITE" id="PS50109">
    <property type="entry name" value="HIS_KIN"/>
    <property type="match status" value="1"/>
</dbReference>
<evidence type="ECO:0000313" key="17">
    <source>
        <dbReference type="Proteomes" id="UP001501757"/>
    </source>
</evidence>
<evidence type="ECO:0000256" key="9">
    <source>
        <dbReference type="ARBA" id="ARBA00022840"/>
    </source>
</evidence>
<evidence type="ECO:0000256" key="5">
    <source>
        <dbReference type="ARBA" id="ARBA00022679"/>
    </source>
</evidence>
<dbReference type="SUPFAM" id="SSF55785">
    <property type="entry name" value="PYP-like sensor domain (PAS domain)"/>
    <property type="match status" value="1"/>
</dbReference>
<dbReference type="EMBL" id="BAAAEI010000017">
    <property type="protein sequence ID" value="GAA0363525.1"/>
    <property type="molecule type" value="Genomic_DNA"/>
</dbReference>
<dbReference type="PANTHER" id="PTHR42878:SF7">
    <property type="entry name" value="SENSOR HISTIDINE KINASE GLRK"/>
    <property type="match status" value="1"/>
</dbReference>
<feature type="transmembrane region" description="Helical" evidence="13">
    <location>
        <begin position="12"/>
        <end position="31"/>
    </location>
</feature>
<keyword evidence="6 13" id="KW-0812">Transmembrane</keyword>
<sequence>MHRPLAFELRLVRLCLLAALPFFLLALLVMVQARISIWLILLTALLGSLLIGYCCYQIWQSSLFQFRSLYNLLDAITRGDFSLRARVGHQRGAFAELVLAINALSEQMSRQRLISVESQLLVQTIIEQIDVAILAFTPEGDISFINPAARALLQVDEAIPDPQLLQQLQPLHNLSDGSHQAVTLPLRQRQGRFNVHIRAFREAGKPHKLLFITDVSHILRQQENKAWQSLVRVISHEINNSLSPIMSISQTLQRLVGQPTTTVAELQADLQHGLKLIGERATGLKGFVDGYKQLARLPTPNKQPTSLRELLNNCIALFATQPIRLLNADSPQVQLDPVQMQQVLINLLKNAQEAMQQAEQSGEICIHWTCSADRLNLHICDNGVGISNTDNLFVPYYSTKQGGSGIGLVLSRQIVEAHGGQISLTNRPEGSGCCAIIELPLA</sequence>
<dbReference type="PRINTS" id="PR00344">
    <property type="entry name" value="BCTRLSENSOR"/>
</dbReference>
<dbReference type="InterPro" id="IPR036890">
    <property type="entry name" value="HATPase_C_sf"/>
</dbReference>
<dbReference type="SUPFAM" id="SSF47384">
    <property type="entry name" value="Homodimeric domain of signal transducing histidine kinase"/>
    <property type="match status" value="1"/>
</dbReference>
<dbReference type="PANTHER" id="PTHR42878">
    <property type="entry name" value="TWO-COMPONENT HISTIDINE KINASE"/>
    <property type="match status" value="1"/>
</dbReference>
<dbReference type="Gene3D" id="3.30.565.10">
    <property type="entry name" value="Histidine kinase-like ATPase, C-terminal domain"/>
    <property type="match status" value="1"/>
</dbReference>
<dbReference type="InterPro" id="IPR035965">
    <property type="entry name" value="PAS-like_dom_sf"/>
</dbReference>
<evidence type="ECO:0000313" key="16">
    <source>
        <dbReference type="EMBL" id="GAA0363525.1"/>
    </source>
</evidence>
<evidence type="ECO:0000256" key="10">
    <source>
        <dbReference type="ARBA" id="ARBA00022989"/>
    </source>
</evidence>
<dbReference type="InterPro" id="IPR004358">
    <property type="entry name" value="Sig_transdc_His_kin-like_C"/>
</dbReference>
<evidence type="ECO:0000256" key="8">
    <source>
        <dbReference type="ARBA" id="ARBA00022777"/>
    </source>
</evidence>
<dbReference type="Pfam" id="PF13188">
    <property type="entry name" value="PAS_8"/>
    <property type="match status" value="1"/>
</dbReference>
<organism evidence="16 17">
    <name type="scientific">Bowmanella denitrificans</name>
    <dbReference type="NCBI Taxonomy" id="366582"/>
    <lineage>
        <taxon>Bacteria</taxon>
        <taxon>Pseudomonadati</taxon>
        <taxon>Pseudomonadota</taxon>
        <taxon>Gammaproteobacteria</taxon>
        <taxon>Alteromonadales</taxon>
        <taxon>Alteromonadaceae</taxon>
        <taxon>Bowmanella</taxon>
    </lineage>
</organism>
<keyword evidence="12 13" id="KW-0472">Membrane</keyword>
<comment type="caution">
    <text evidence="16">The sequence shown here is derived from an EMBL/GenBank/DDBJ whole genome shotgun (WGS) entry which is preliminary data.</text>
</comment>
<feature type="domain" description="HAMP" evidence="15">
    <location>
        <begin position="60"/>
        <end position="113"/>
    </location>
</feature>
<keyword evidence="11" id="KW-0902">Two-component regulatory system</keyword>
<evidence type="ECO:0000259" key="14">
    <source>
        <dbReference type="PROSITE" id="PS50109"/>
    </source>
</evidence>
<evidence type="ECO:0000256" key="13">
    <source>
        <dbReference type="SAM" id="Phobius"/>
    </source>
</evidence>
<dbReference type="Pfam" id="PF02518">
    <property type="entry name" value="HATPase_c"/>
    <property type="match status" value="1"/>
</dbReference>
<evidence type="ECO:0000256" key="11">
    <source>
        <dbReference type="ARBA" id="ARBA00023012"/>
    </source>
</evidence>
<keyword evidence="7" id="KW-0547">Nucleotide-binding</keyword>